<dbReference type="EMBL" id="BGZK01001589">
    <property type="protein sequence ID" value="GBP82826.1"/>
    <property type="molecule type" value="Genomic_DNA"/>
</dbReference>
<gene>
    <name evidence="1" type="ORF">EVAR_56125_1</name>
</gene>
<reference evidence="1 2" key="1">
    <citation type="journal article" date="2019" name="Commun. Biol.">
        <title>The bagworm genome reveals a unique fibroin gene that provides high tensile strength.</title>
        <authorList>
            <person name="Kono N."/>
            <person name="Nakamura H."/>
            <person name="Ohtoshi R."/>
            <person name="Tomita M."/>
            <person name="Numata K."/>
            <person name="Arakawa K."/>
        </authorList>
    </citation>
    <scope>NUCLEOTIDE SEQUENCE [LARGE SCALE GENOMIC DNA]</scope>
</reference>
<dbReference type="InterPro" id="IPR036397">
    <property type="entry name" value="RNaseH_sf"/>
</dbReference>
<keyword evidence="2" id="KW-1185">Reference proteome</keyword>
<comment type="caution">
    <text evidence="1">The sequence shown here is derived from an EMBL/GenBank/DDBJ whole genome shotgun (WGS) entry which is preliminary data.</text>
</comment>
<evidence type="ECO:0000313" key="1">
    <source>
        <dbReference type="EMBL" id="GBP82826.1"/>
    </source>
</evidence>
<dbReference type="AlphaFoldDB" id="A0A4C1Z2L2"/>
<dbReference type="Proteomes" id="UP000299102">
    <property type="component" value="Unassembled WGS sequence"/>
</dbReference>
<sequence length="379" mass="42169">MITLLDPALVDAGLERKSFARDHCLINVSVPVKMAAATRRIRAQTSQPVTSTQINQSGDVCARSCQSIHDVQHISVVQAALDNKALYVDNHDPFCRSRLKATSDTRIRESRTRPQTTSRLTVSSFDVEYEGIHSMFMRGQSRTRKLVPYPHPQIEAIDAVMAVGSGSGVGRDARRLLGTSFVPRSIRDTKLCLTTLHLRKPSPIKHSTELRVDIFLRDVFDFLRRVYVRASLPSKGRADRKRGVSYVHLRGHSALTHLCTFSNFLLDGYPRTSAEGRKLANGLLLLLDNASAYNVRTTKAAACDCGFDSMAHLLYSPNLTFGDFLLFPKLQHLRDNGTFDHRATWVAVTEHLDKPNKCSEVKATTRLQSGVTHTKAGAC</sequence>
<proteinExistence type="predicted"/>
<name>A0A4C1Z2L2_EUMVA</name>
<dbReference type="Gene3D" id="3.30.420.10">
    <property type="entry name" value="Ribonuclease H-like superfamily/Ribonuclease H"/>
    <property type="match status" value="1"/>
</dbReference>
<evidence type="ECO:0000313" key="2">
    <source>
        <dbReference type="Proteomes" id="UP000299102"/>
    </source>
</evidence>
<protein>
    <submittedName>
        <fullName evidence="1">Uncharacterized protein</fullName>
    </submittedName>
</protein>
<accession>A0A4C1Z2L2</accession>
<organism evidence="1 2">
    <name type="scientific">Eumeta variegata</name>
    <name type="common">Bagworm moth</name>
    <name type="synonym">Eumeta japonica</name>
    <dbReference type="NCBI Taxonomy" id="151549"/>
    <lineage>
        <taxon>Eukaryota</taxon>
        <taxon>Metazoa</taxon>
        <taxon>Ecdysozoa</taxon>
        <taxon>Arthropoda</taxon>
        <taxon>Hexapoda</taxon>
        <taxon>Insecta</taxon>
        <taxon>Pterygota</taxon>
        <taxon>Neoptera</taxon>
        <taxon>Endopterygota</taxon>
        <taxon>Lepidoptera</taxon>
        <taxon>Glossata</taxon>
        <taxon>Ditrysia</taxon>
        <taxon>Tineoidea</taxon>
        <taxon>Psychidae</taxon>
        <taxon>Oiketicinae</taxon>
        <taxon>Eumeta</taxon>
    </lineage>
</organism>
<dbReference type="GO" id="GO:0003676">
    <property type="term" value="F:nucleic acid binding"/>
    <property type="evidence" value="ECO:0007669"/>
    <property type="project" value="InterPro"/>
</dbReference>